<dbReference type="STRING" id="1423735.FC15_GL001207"/>
<dbReference type="EMBL" id="AZFX01000036">
    <property type="protein sequence ID" value="KRM10604.1"/>
    <property type="molecule type" value="Genomic_DNA"/>
</dbReference>
<dbReference type="PATRIC" id="fig|1423735.3.peg.1254"/>
<dbReference type="AlphaFoldDB" id="A0A0R1W7Z2"/>
<comment type="caution">
    <text evidence="1">The sequence shown here is derived from an EMBL/GenBank/DDBJ whole genome shotgun (WGS) entry which is preliminary data.</text>
</comment>
<evidence type="ECO:0000313" key="1">
    <source>
        <dbReference type="EMBL" id="KRM10604.1"/>
    </source>
</evidence>
<protein>
    <submittedName>
        <fullName evidence="1">Uncharacterized protein</fullName>
    </submittedName>
</protein>
<keyword evidence="2" id="KW-1185">Reference proteome</keyword>
<dbReference type="OrthoDB" id="2296060at2"/>
<accession>A0A0R1W7Z2</accession>
<proteinExistence type="predicted"/>
<dbReference type="Proteomes" id="UP000051315">
    <property type="component" value="Unassembled WGS sequence"/>
</dbReference>
<gene>
    <name evidence="1" type="ORF">FC15_GL001207</name>
</gene>
<name>A0A0R1W7Z2_9LACO</name>
<dbReference type="RefSeq" id="WP_057823885.1">
    <property type="nucleotide sequence ID" value="NZ_AZFX01000036.1"/>
</dbReference>
<evidence type="ECO:0000313" key="2">
    <source>
        <dbReference type="Proteomes" id="UP000051315"/>
    </source>
</evidence>
<sequence>MAHSDTIEKLIQFILNAPEIVREPRVYSNQVTYAFSDKLPVPGEHQIFPEMRLHVERLTPEFVDDHRVVIDQLFKQTRDTSDNQSFNDVWLTVSHLTDRGLFLVEFSFE</sequence>
<reference evidence="1 2" key="1">
    <citation type="journal article" date="2015" name="Genome Announc.">
        <title>Expanding the biotechnology potential of lactobacilli through comparative genomics of 213 strains and associated genera.</title>
        <authorList>
            <person name="Sun Z."/>
            <person name="Harris H.M."/>
            <person name="McCann A."/>
            <person name="Guo C."/>
            <person name="Argimon S."/>
            <person name="Zhang W."/>
            <person name="Yang X."/>
            <person name="Jeffery I.B."/>
            <person name="Cooney J.C."/>
            <person name="Kagawa T.F."/>
            <person name="Liu W."/>
            <person name="Song Y."/>
            <person name="Salvetti E."/>
            <person name="Wrobel A."/>
            <person name="Rasinkangas P."/>
            <person name="Parkhill J."/>
            <person name="Rea M.C."/>
            <person name="O'Sullivan O."/>
            <person name="Ritari J."/>
            <person name="Douillard F.P."/>
            <person name="Paul Ross R."/>
            <person name="Yang R."/>
            <person name="Briner A.E."/>
            <person name="Felis G.E."/>
            <person name="de Vos W.M."/>
            <person name="Barrangou R."/>
            <person name="Klaenhammer T.R."/>
            <person name="Caufield P.W."/>
            <person name="Cui Y."/>
            <person name="Zhang H."/>
            <person name="O'Toole P.W."/>
        </authorList>
    </citation>
    <scope>NUCLEOTIDE SEQUENCE [LARGE SCALE GENOMIC DNA]</scope>
    <source>
        <strain evidence="1 2">DSM 17758</strain>
    </source>
</reference>
<organism evidence="1 2">
    <name type="scientific">Lapidilactobacillus concavus DSM 17758</name>
    <dbReference type="NCBI Taxonomy" id="1423735"/>
    <lineage>
        <taxon>Bacteria</taxon>
        <taxon>Bacillati</taxon>
        <taxon>Bacillota</taxon>
        <taxon>Bacilli</taxon>
        <taxon>Lactobacillales</taxon>
        <taxon>Lactobacillaceae</taxon>
        <taxon>Lapidilactobacillus</taxon>
    </lineage>
</organism>